<name>W2PIV2_PHYN3</name>
<dbReference type="EMBL" id="KI669651">
    <property type="protein sequence ID" value="ETM99519.1"/>
    <property type="molecule type" value="Genomic_DNA"/>
</dbReference>
<sequence length="271" mass="32531">MDFELDHFVSDVLQLKSGQRSRESTAMIYRVAILLTVFIFVASSYTFATPNKSYLHANKTPRSLQESLSRQLEERGFLTNVVTNVKMWWKTRRWAKKGTPENEVKKALGLDKMTESSIKAHPNYKYYQKFLYKAEGIKLDGWVESSKISPPTVWRHFGLDKMSASQRETSDNMRVYVRYLKKYDDAVYRYGYKEYFPSSEAEKQVYLKVWAMTDRPDQYVLKRLNIDRGENKYFSYNYKRMRTRWKTEEEIMAHPNYYLFREFQRLKAQSW</sequence>
<dbReference type="VEuPathDB" id="FungiDB:PPTG_18801"/>
<dbReference type="AlphaFoldDB" id="W2PIV2"/>
<dbReference type="EMBL" id="KI669645">
    <property type="protein sequence ID" value="ETM99954.1"/>
    <property type="molecule type" value="Genomic_DNA"/>
</dbReference>
<organism evidence="3 4">
    <name type="scientific">Phytophthora nicotianae (strain INRA-310)</name>
    <name type="common">Phytophthora parasitica</name>
    <dbReference type="NCBI Taxonomy" id="761204"/>
    <lineage>
        <taxon>Eukaryota</taxon>
        <taxon>Sar</taxon>
        <taxon>Stramenopiles</taxon>
        <taxon>Oomycota</taxon>
        <taxon>Peronosporomycetes</taxon>
        <taxon>Peronosporales</taxon>
        <taxon>Peronosporaceae</taxon>
        <taxon>Phytophthora</taxon>
    </lineage>
</organism>
<protein>
    <recommendedName>
        <fullName evidence="5">RxLR effector protein</fullName>
    </recommendedName>
</protein>
<dbReference type="VEuPathDB" id="FungiDB:PPTG_18537"/>
<gene>
    <name evidence="3" type="ORF">PPTG_18537</name>
    <name evidence="2" type="ORF">PPTG_18801</name>
</gene>
<dbReference type="RefSeq" id="XP_008914757.1">
    <property type="nucleotide sequence ID" value="XM_008916509.1"/>
</dbReference>
<dbReference type="GeneID" id="20187402"/>
<evidence type="ECO:0000313" key="3">
    <source>
        <dbReference type="EMBL" id="ETM99954.1"/>
    </source>
</evidence>
<dbReference type="GeneID" id="20187641"/>
<proteinExistence type="predicted"/>
<feature type="transmembrane region" description="Helical" evidence="1">
    <location>
        <begin position="27"/>
        <end position="48"/>
    </location>
</feature>
<keyword evidence="1" id="KW-1133">Transmembrane helix</keyword>
<dbReference type="RefSeq" id="XP_008915145.1">
    <property type="nucleotide sequence ID" value="XM_008916897.1"/>
</dbReference>
<evidence type="ECO:0000313" key="4">
    <source>
        <dbReference type="Proteomes" id="UP000018817"/>
    </source>
</evidence>
<evidence type="ECO:0008006" key="5">
    <source>
        <dbReference type="Google" id="ProtNLM"/>
    </source>
</evidence>
<reference evidence="3 4" key="2">
    <citation type="submission" date="2013-11" db="EMBL/GenBank/DDBJ databases">
        <title>The Genome Sequence of Phytophthora parasitica INRA-310.</title>
        <authorList>
            <consortium name="The Broad Institute Genomics Platform"/>
            <person name="Russ C."/>
            <person name="Tyler B."/>
            <person name="Panabieres F."/>
            <person name="Shan W."/>
            <person name="Tripathy S."/>
            <person name="Grunwald N."/>
            <person name="Machado M."/>
            <person name="Johnson C.S."/>
            <person name="Arredondo F."/>
            <person name="Hong C."/>
            <person name="Coffey M."/>
            <person name="Young S.K."/>
            <person name="Zeng Q."/>
            <person name="Gargeya S."/>
            <person name="Fitzgerald M."/>
            <person name="Abouelleil A."/>
            <person name="Alvarado L."/>
            <person name="Chapman S.B."/>
            <person name="Gainer-Dewar J."/>
            <person name="Goldberg J."/>
            <person name="Griggs A."/>
            <person name="Gujja S."/>
            <person name="Hansen M."/>
            <person name="Howarth C."/>
            <person name="Imamovic A."/>
            <person name="Ireland A."/>
            <person name="Larimer J."/>
            <person name="McCowan C."/>
            <person name="Murphy C."/>
            <person name="Pearson M."/>
            <person name="Poon T.W."/>
            <person name="Priest M."/>
            <person name="Roberts A."/>
            <person name="Saif S."/>
            <person name="Shea T."/>
            <person name="Sykes S."/>
            <person name="Wortman J."/>
            <person name="Nusbaum C."/>
            <person name="Birren B."/>
        </authorList>
    </citation>
    <scope>NUCLEOTIDE SEQUENCE [LARGE SCALE GENOMIC DNA]</scope>
    <source>
        <strain evidence="3 4">INRA-310</strain>
    </source>
</reference>
<dbReference type="Proteomes" id="UP000018817">
    <property type="component" value="Unassembled WGS sequence"/>
</dbReference>
<keyword evidence="1" id="KW-0812">Transmembrane</keyword>
<accession>W2PIV2</accession>
<evidence type="ECO:0000313" key="2">
    <source>
        <dbReference type="EMBL" id="ETM99519.1"/>
    </source>
</evidence>
<reference evidence="4" key="1">
    <citation type="submission" date="2011-12" db="EMBL/GenBank/DDBJ databases">
        <authorList>
            <consortium name="The Broad Institute Genome Sequencing Platform"/>
            <person name="Russ C."/>
            <person name="Tyler B."/>
            <person name="Panabieres F."/>
            <person name="Shan W."/>
            <person name="Tripathy S."/>
            <person name="Grunwald N."/>
            <person name="Machado M."/>
            <person name="Young S.K."/>
            <person name="Zeng Q."/>
            <person name="Gargeya S."/>
            <person name="Fitzgerald M."/>
            <person name="Haas B."/>
            <person name="Abouelleil A."/>
            <person name="Alvarado L."/>
            <person name="Arachchi H.M."/>
            <person name="Berlin A."/>
            <person name="Chapman S.B."/>
            <person name="Gearin G."/>
            <person name="Goldberg J."/>
            <person name="Griggs A."/>
            <person name="Gujja S."/>
            <person name="Hansen M."/>
            <person name="Heiman D."/>
            <person name="Howarth C."/>
            <person name="Larimer J."/>
            <person name="Lui A."/>
            <person name="MacDonald P.J.P."/>
            <person name="McCowen C."/>
            <person name="Montmayeur A."/>
            <person name="Murphy C."/>
            <person name="Neiman D."/>
            <person name="Pearson M."/>
            <person name="Priest M."/>
            <person name="Roberts A."/>
            <person name="Saif S."/>
            <person name="Shea T."/>
            <person name="Sisk P."/>
            <person name="Stolte C."/>
            <person name="Sykes S."/>
            <person name="Wortman J."/>
            <person name="Nusbaum C."/>
            <person name="Birren B."/>
        </authorList>
    </citation>
    <scope>NUCLEOTIDE SEQUENCE [LARGE SCALE GENOMIC DNA]</scope>
    <source>
        <strain evidence="4">INRA-310</strain>
    </source>
</reference>
<keyword evidence="1" id="KW-0472">Membrane</keyword>
<dbReference type="OrthoDB" id="128134at2759"/>
<evidence type="ECO:0000256" key="1">
    <source>
        <dbReference type="SAM" id="Phobius"/>
    </source>
</evidence>